<dbReference type="EMBL" id="FOYM01000002">
    <property type="protein sequence ID" value="SFQ97444.1"/>
    <property type="molecule type" value="Genomic_DNA"/>
</dbReference>
<dbReference type="PANTHER" id="PTHR30383">
    <property type="entry name" value="THIOESTERASE 1/PROTEASE 1/LYSOPHOSPHOLIPASE L1"/>
    <property type="match status" value="1"/>
</dbReference>
<keyword evidence="3" id="KW-1185">Reference proteome</keyword>
<dbReference type="AlphaFoldDB" id="A0A1I6CW52"/>
<organism evidence="2 3">
    <name type="scientific">Desulfoscipio geothermicus DSM 3669</name>
    <dbReference type="NCBI Taxonomy" id="1121426"/>
    <lineage>
        <taxon>Bacteria</taxon>
        <taxon>Bacillati</taxon>
        <taxon>Bacillota</taxon>
        <taxon>Clostridia</taxon>
        <taxon>Eubacteriales</taxon>
        <taxon>Desulfallaceae</taxon>
        <taxon>Desulfoscipio</taxon>
    </lineage>
</organism>
<dbReference type="Proteomes" id="UP000199584">
    <property type="component" value="Unassembled WGS sequence"/>
</dbReference>
<dbReference type="STRING" id="39060.SAMN05660706_102179"/>
<dbReference type="SUPFAM" id="SSF52266">
    <property type="entry name" value="SGNH hydrolase"/>
    <property type="match status" value="1"/>
</dbReference>
<reference evidence="3" key="1">
    <citation type="submission" date="2016-10" db="EMBL/GenBank/DDBJ databases">
        <authorList>
            <person name="Varghese N."/>
            <person name="Submissions S."/>
        </authorList>
    </citation>
    <scope>NUCLEOTIDE SEQUENCE [LARGE SCALE GENOMIC DNA]</scope>
    <source>
        <strain evidence="3">DSM 3669</strain>
    </source>
</reference>
<name>A0A1I6CW52_9FIRM</name>
<evidence type="ECO:0000313" key="2">
    <source>
        <dbReference type="EMBL" id="SFQ97444.1"/>
    </source>
</evidence>
<accession>A0A1I6CW52</accession>
<dbReference type="PANTHER" id="PTHR30383:SF5">
    <property type="entry name" value="SGNH HYDROLASE-TYPE ESTERASE DOMAIN-CONTAINING PROTEIN"/>
    <property type="match status" value="1"/>
</dbReference>
<evidence type="ECO:0000259" key="1">
    <source>
        <dbReference type="Pfam" id="PF13472"/>
    </source>
</evidence>
<dbReference type="InterPro" id="IPR051532">
    <property type="entry name" value="Ester_Hydrolysis_Enzymes"/>
</dbReference>
<dbReference type="RefSeq" id="WP_092481842.1">
    <property type="nucleotide sequence ID" value="NZ_FOYM01000002.1"/>
</dbReference>
<sequence length="211" mass="23701">MTTPIQTNHKIICLGDSITFGYPFGPAFSWINRLRSQGLNLVNRGMNGDTTNDMLRRFSRDVLASAPTHVHILGGTNDAWLAFDPEESQHSICNMVELSLEHGIKPVLGLTTPICSNPLAGNSFFPFGTDKIKVWLSRFRKWLKDYTALHDIPLIDYYTPLCLPGTEEGEARYFYDEGHLNHDGNAMMAVVAAKSFKDLLTTEEQSLFFTL</sequence>
<dbReference type="OrthoDB" id="9777593at2"/>
<dbReference type="InterPro" id="IPR036514">
    <property type="entry name" value="SGNH_hydro_sf"/>
</dbReference>
<evidence type="ECO:0000313" key="3">
    <source>
        <dbReference type="Proteomes" id="UP000199584"/>
    </source>
</evidence>
<dbReference type="Pfam" id="PF13472">
    <property type="entry name" value="Lipase_GDSL_2"/>
    <property type="match status" value="1"/>
</dbReference>
<gene>
    <name evidence="2" type="ORF">SAMN05660706_102179</name>
</gene>
<protein>
    <submittedName>
        <fullName evidence="2">Lysophospholipase L1</fullName>
    </submittedName>
</protein>
<dbReference type="InterPro" id="IPR013830">
    <property type="entry name" value="SGNH_hydro"/>
</dbReference>
<dbReference type="Gene3D" id="3.40.50.1110">
    <property type="entry name" value="SGNH hydrolase"/>
    <property type="match status" value="1"/>
</dbReference>
<proteinExistence type="predicted"/>
<feature type="domain" description="SGNH hydrolase-type esterase" evidence="1">
    <location>
        <begin position="13"/>
        <end position="186"/>
    </location>
</feature>
<dbReference type="GO" id="GO:0004622">
    <property type="term" value="F:phosphatidylcholine lysophospholipase activity"/>
    <property type="evidence" value="ECO:0007669"/>
    <property type="project" value="TreeGrafter"/>
</dbReference>